<dbReference type="EMBL" id="CP015405">
    <property type="protein sequence ID" value="ANU75216.2"/>
    <property type="molecule type" value="Genomic_DNA"/>
</dbReference>
<dbReference type="GO" id="GO:0046872">
    <property type="term" value="F:metal ion binding"/>
    <property type="evidence" value="ECO:0007669"/>
    <property type="project" value="UniProtKB-KW"/>
</dbReference>
<dbReference type="STRING" id="1796616.A4V09_05250"/>
<dbReference type="KEGG" id="byl:A4V09_05250"/>
<dbReference type="GO" id="GO:0051536">
    <property type="term" value="F:iron-sulfur cluster binding"/>
    <property type="evidence" value="ECO:0007669"/>
    <property type="project" value="UniProtKB-KW"/>
</dbReference>
<evidence type="ECO:0000256" key="3">
    <source>
        <dbReference type="ARBA" id="ARBA00023014"/>
    </source>
</evidence>
<dbReference type="Proteomes" id="UP000092574">
    <property type="component" value="Chromosome"/>
</dbReference>
<keyword evidence="2" id="KW-0408">Iron</keyword>
<dbReference type="InterPro" id="IPR017900">
    <property type="entry name" value="4Fe4S_Fe_S_CS"/>
</dbReference>
<dbReference type="OrthoDB" id="430408at2"/>
<dbReference type="PROSITE" id="PS51379">
    <property type="entry name" value="4FE4S_FER_2"/>
    <property type="match status" value="1"/>
</dbReference>
<dbReference type="InterPro" id="IPR017896">
    <property type="entry name" value="4Fe4S_Fe-S-bd"/>
</dbReference>
<dbReference type="PROSITE" id="PS00198">
    <property type="entry name" value="4FE4S_FER_1"/>
    <property type="match status" value="1"/>
</dbReference>
<evidence type="ECO:0000313" key="5">
    <source>
        <dbReference type="EMBL" id="ANU75216.2"/>
    </source>
</evidence>
<dbReference type="InterPro" id="IPR007516">
    <property type="entry name" value="Co_F420_Hydgase/DH_bsu_N"/>
</dbReference>
<dbReference type="InterPro" id="IPR007525">
    <property type="entry name" value="FrhB_FdhB_C"/>
</dbReference>
<sequence>MACFGKCKKNAITIKDGLAAYNAVIDEAKCVSCGACERVCPNNQKVELHEPISWQEGWAAEDIRMNSSSGGAASAMMKHFVEEGGYVAACLFKNGEFVFDITNKIEDIVNFVGSKYVKSNPIGIYTKVAEKLKVDSKVLFVGLPCQVAALKNFTAMLPAEKKQILYTIDLICHGTPSPQILNLALREKGIDIKSLTSIRFRNKTNFGLSSHDKIQEYKTITPSGVQDMYTYAFLTSLDYTENCYFCRYATLSRTSDVTIGDSWGSDLPSYEQRKGVSLLICQNNKGINLVQNSGMQLKDVDVERAIEANHQLRHPSIAPEGRKIFFANMNKGFNKAISKCAPKVYYKQKLKETLVKLKIVRGGGKPDRV</sequence>
<dbReference type="Pfam" id="PF04422">
    <property type="entry name" value="FrhB_FdhB_N"/>
    <property type="match status" value="1"/>
</dbReference>
<proteinExistence type="predicted"/>
<dbReference type="SUPFAM" id="SSF54862">
    <property type="entry name" value="4Fe-4S ferredoxins"/>
    <property type="match status" value="1"/>
</dbReference>
<feature type="domain" description="4Fe-4S ferredoxin-type" evidence="4">
    <location>
        <begin position="21"/>
        <end position="51"/>
    </location>
</feature>
<dbReference type="Pfam" id="PF00037">
    <property type="entry name" value="Fer4"/>
    <property type="match status" value="1"/>
</dbReference>
<gene>
    <name evidence="5" type="ORF">A4V09_05250</name>
</gene>
<keyword evidence="6" id="KW-1185">Reference proteome</keyword>
<dbReference type="AlphaFoldDB" id="A0A1C7I6G9"/>
<reference evidence="5" key="1">
    <citation type="submission" date="2017-04" db="EMBL/GenBank/DDBJ databases">
        <title>Complete Genome Sequences of Twelve Strains of a Stable Defined Moderately Diverse Mouse Microbiota 2 (sDMDMm2).</title>
        <authorList>
            <person name="Uchimura Y."/>
            <person name="Wyss M."/>
            <person name="Brugiroux S."/>
            <person name="Limenitakis J.P."/>
            <person name="Stecher B."/>
            <person name="McCoy K.D."/>
            <person name="Macpherson A.J."/>
        </authorList>
    </citation>
    <scope>NUCLEOTIDE SEQUENCE</scope>
    <source>
        <strain evidence="5">YL58</strain>
    </source>
</reference>
<dbReference type="InterPro" id="IPR052977">
    <property type="entry name" value="Polyferredoxin-like_ET"/>
</dbReference>
<name>A0A1C7I6G9_9FIRM</name>
<organism evidence="5 6">
    <name type="scientific">Blautia pseudococcoides</name>
    <dbReference type="NCBI Taxonomy" id="1796616"/>
    <lineage>
        <taxon>Bacteria</taxon>
        <taxon>Bacillati</taxon>
        <taxon>Bacillota</taxon>
        <taxon>Clostridia</taxon>
        <taxon>Lachnospirales</taxon>
        <taxon>Lachnospiraceae</taxon>
        <taxon>Blautia</taxon>
    </lineage>
</organism>
<dbReference type="PANTHER" id="PTHR43193:SF2">
    <property type="entry name" value="POLYFERREDOXIN PROTEIN FWDF"/>
    <property type="match status" value="1"/>
</dbReference>
<keyword evidence="1" id="KW-0479">Metal-binding</keyword>
<keyword evidence="3" id="KW-0411">Iron-sulfur</keyword>
<evidence type="ECO:0000256" key="1">
    <source>
        <dbReference type="ARBA" id="ARBA00022723"/>
    </source>
</evidence>
<protein>
    <recommendedName>
        <fullName evidence="4">4Fe-4S ferredoxin-type domain-containing protein</fullName>
    </recommendedName>
</protein>
<evidence type="ECO:0000313" key="6">
    <source>
        <dbReference type="Proteomes" id="UP000092574"/>
    </source>
</evidence>
<accession>A0A1C7I6G9</accession>
<evidence type="ECO:0000259" key="4">
    <source>
        <dbReference type="PROSITE" id="PS51379"/>
    </source>
</evidence>
<dbReference type="Gene3D" id="3.30.70.20">
    <property type="match status" value="1"/>
</dbReference>
<dbReference type="Pfam" id="PF04432">
    <property type="entry name" value="FrhB_FdhB_C"/>
    <property type="match status" value="1"/>
</dbReference>
<dbReference type="PANTHER" id="PTHR43193">
    <property type="match status" value="1"/>
</dbReference>
<evidence type="ECO:0000256" key="2">
    <source>
        <dbReference type="ARBA" id="ARBA00023004"/>
    </source>
</evidence>